<dbReference type="SUPFAM" id="SSF89447">
    <property type="entry name" value="AbrB/MazE/MraZ-like"/>
    <property type="match status" value="1"/>
</dbReference>
<dbReference type="SMART" id="SM00966">
    <property type="entry name" value="SpoVT_AbrB"/>
    <property type="match status" value="1"/>
</dbReference>
<name>A0A3G2R904_9FIRM</name>
<dbReference type="GO" id="GO:0003677">
    <property type="term" value="F:DNA binding"/>
    <property type="evidence" value="ECO:0007669"/>
    <property type="project" value="UniProtKB-UniRule"/>
</dbReference>
<dbReference type="PANTHER" id="PTHR40516:SF1">
    <property type="entry name" value="ANTITOXIN CHPS-RELATED"/>
    <property type="match status" value="1"/>
</dbReference>
<dbReference type="GO" id="GO:0097351">
    <property type="term" value="F:toxin sequestering activity"/>
    <property type="evidence" value="ECO:0007669"/>
    <property type="project" value="InterPro"/>
</dbReference>
<dbReference type="EMBL" id="CP033169">
    <property type="protein sequence ID" value="AYO31972.1"/>
    <property type="molecule type" value="Genomic_DNA"/>
</dbReference>
<evidence type="ECO:0000256" key="1">
    <source>
        <dbReference type="PROSITE-ProRule" id="PRU01076"/>
    </source>
</evidence>
<evidence type="ECO:0000313" key="3">
    <source>
        <dbReference type="EMBL" id="AYO31972.1"/>
    </source>
</evidence>
<gene>
    <name evidence="3" type="ORF">D2962_16440</name>
</gene>
<protein>
    <submittedName>
        <fullName evidence="3">AbrB/MazE/SpoVT family DNA-binding domain-containing protein</fullName>
    </submittedName>
</protein>
<sequence length="79" mass="9107">MYTTIQKWGNSQAVRLPKAILKMAKLNENDKVEIQVKDGNVVIIPVKKHKTLEERIAEYKGDYKCSEWDTGKPQGKEVF</sequence>
<dbReference type="InterPro" id="IPR039052">
    <property type="entry name" value="Antitox_PemI-like"/>
</dbReference>
<dbReference type="RefSeq" id="WP_122015605.1">
    <property type="nucleotide sequence ID" value="NZ_CP033169.1"/>
</dbReference>
<dbReference type="InterPro" id="IPR007159">
    <property type="entry name" value="SpoVT-AbrB_dom"/>
</dbReference>
<proteinExistence type="predicted"/>
<dbReference type="Proteomes" id="UP000280960">
    <property type="component" value="Chromosome"/>
</dbReference>
<evidence type="ECO:0000313" key="4">
    <source>
        <dbReference type="Proteomes" id="UP000280960"/>
    </source>
</evidence>
<dbReference type="Gene3D" id="2.10.260.10">
    <property type="match status" value="1"/>
</dbReference>
<dbReference type="InterPro" id="IPR037914">
    <property type="entry name" value="SpoVT-AbrB_sf"/>
</dbReference>
<organism evidence="3 4">
    <name type="scientific">Biomaibacter acetigenes</name>
    <dbReference type="NCBI Taxonomy" id="2316383"/>
    <lineage>
        <taxon>Bacteria</taxon>
        <taxon>Bacillati</taxon>
        <taxon>Bacillota</taxon>
        <taxon>Clostridia</taxon>
        <taxon>Thermosediminibacterales</taxon>
        <taxon>Tepidanaerobacteraceae</taxon>
        <taxon>Biomaibacter</taxon>
    </lineage>
</organism>
<dbReference type="KEGG" id="bacg:D2962_16440"/>
<evidence type="ECO:0000259" key="2">
    <source>
        <dbReference type="PROSITE" id="PS51740"/>
    </source>
</evidence>
<dbReference type="Pfam" id="PF04014">
    <property type="entry name" value="MazE_antitoxin"/>
    <property type="match status" value="1"/>
</dbReference>
<reference evidence="3 4" key="1">
    <citation type="submission" date="2018-10" db="EMBL/GenBank/DDBJ databases">
        <authorList>
            <person name="Zhang X."/>
        </authorList>
    </citation>
    <scope>NUCLEOTIDE SEQUENCE [LARGE SCALE GENOMIC DNA]</scope>
    <source>
        <strain evidence="3 4">SK-G1</strain>
    </source>
</reference>
<keyword evidence="1 3" id="KW-0238">DNA-binding</keyword>
<dbReference type="PROSITE" id="PS51740">
    <property type="entry name" value="SPOVT_ABRB"/>
    <property type="match status" value="1"/>
</dbReference>
<dbReference type="PANTHER" id="PTHR40516">
    <property type="entry name" value="ANTITOXIN CHPS-RELATED"/>
    <property type="match status" value="1"/>
</dbReference>
<feature type="domain" description="SpoVT-AbrB" evidence="2">
    <location>
        <begin position="3"/>
        <end position="48"/>
    </location>
</feature>
<keyword evidence="4" id="KW-1185">Reference proteome</keyword>
<dbReference type="AlphaFoldDB" id="A0A3G2R904"/>
<accession>A0A3G2R904</accession>